<dbReference type="InterPro" id="IPR012337">
    <property type="entry name" value="RNaseH-like_sf"/>
</dbReference>
<dbReference type="GO" id="GO:0046983">
    <property type="term" value="F:protein dimerization activity"/>
    <property type="evidence" value="ECO:0007669"/>
    <property type="project" value="InterPro"/>
</dbReference>
<evidence type="ECO:0000256" key="3">
    <source>
        <dbReference type="ARBA" id="ARBA00022771"/>
    </source>
</evidence>
<sequence>MFIDNDKSIYIADLWNNRIVKWKLNSNTGEIIAGENGKGTQNNQLNSPTDIIYDKENNSFIISEWGNQRVIRYFDQNQAKQQIIIANINCWVSMATSTTYDKQQILEMVKQNNPLIEFVKPKHVKSLKWNNYLQIYVNGTSQAFISCRKCFTVLAWKPSDGTNVMEKHDKACKQQPSSSSIQQSIKLFCSTDKKVQNRLIQSTKRKLTDTLAECCATDSLPFNFVNGIGFKELTENLIKFGRQLGSGVLADEILPDATTISRQIDKIYNFRKEQLKSYLSTIDHYVITVDFWSESKTKIHYGGVTIHTYTEEHGLLVFVLACKPYDLPSQTADNIRLFTDKILESYDLDLHKVKYVVSDNENKMRASFRSNINRIGCSTHFINKIIEHSLCVRDIDCDDIQRLFNNIHDLVVYLRQSHNQSKLSKKLQLFSKTRWNSAYDMLSSFIDVFPELNCIITDKDRKSIFATIDFEELLAFAKYLKYFVDVTELLSAEKTPTIHLVLPFKQRLINLSKPDENDLESIQKFKRYFKDQIPSYWELDDIHYIATILHPNMKHLQICSSNDKKKAYDLLKKEIRKRESDQATVTLNLNGQSQQTLSLSNDVDNFLTCCFDQSPATIAVVDANDELKRYLRSTDTLIDDEDLLTFWKRHKSLYPVLYSIACVVLIIPASNTAVERLFSASGKTVTNVRTRLSAQKVDKLMFIKKNLSILKKKYLLKLINQIVLMIVSSQW</sequence>
<keyword evidence="4" id="KW-0862">Zinc</keyword>
<dbReference type="InterPro" id="IPR008906">
    <property type="entry name" value="HATC_C_dom"/>
</dbReference>
<comment type="subcellular location">
    <subcellularLocation>
        <location evidence="1">Nucleus</location>
    </subcellularLocation>
</comment>
<dbReference type="Proteomes" id="UP000663860">
    <property type="component" value="Unassembled WGS sequence"/>
</dbReference>
<dbReference type="PANTHER" id="PTHR46481:SF10">
    <property type="entry name" value="ZINC FINGER BED DOMAIN-CONTAINING PROTEIN 39"/>
    <property type="match status" value="1"/>
</dbReference>
<dbReference type="Pfam" id="PF05699">
    <property type="entry name" value="Dimer_Tnp_hAT"/>
    <property type="match status" value="1"/>
</dbReference>
<dbReference type="SUPFAM" id="SSF140996">
    <property type="entry name" value="Hermes dimerisation domain"/>
    <property type="match status" value="1"/>
</dbReference>
<evidence type="ECO:0000259" key="7">
    <source>
        <dbReference type="Pfam" id="PF10683"/>
    </source>
</evidence>
<evidence type="ECO:0008006" key="10">
    <source>
        <dbReference type="Google" id="ProtNLM"/>
    </source>
</evidence>
<evidence type="ECO:0000256" key="5">
    <source>
        <dbReference type="ARBA" id="ARBA00023242"/>
    </source>
</evidence>
<name>A0A815AZ77_9BILA</name>
<evidence type="ECO:0000256" key="4">
    <source>
        <dbReference type="ARBA" id="ARBA00022833"/>
    </source>
</evidence>
<feature type="domain" description="HAT C-terminal dimerisation" evidence="6">
    <location>
        <begin position="626"/>
        <end position="707"/>
    </location>
</feature>
<organism evidence="8 9">
    <name type="scientific">Adineta steineri</name>
    <dbReference type="NCBI Taxonomy" id="433720"/>
    <lineage>
        <taxon>Eukaryota</taxon>
        <taxon>Metazoa</taxon>
        <taxon>Spiralia</taxon>
        <taxon>Gnathifera</taxon>
        <taxon>Rotifera</taxon>
        <taxon>Eurotatoria</taxon>
        <taxon>Bdelloidea</taxon>
        <taxon>Adinetida</taxon>
        <taxon>Adinetidae</taxon>
        <taxon>Adineta</taxon>
    </lineage>
</organism>
<feature type="domain" description="Hermes trasposase DNA-binding" evidence="7">
    <location>
        <begin position="211"/>
        <end position="259"/>
    </location>
</feature>
<dbReference type="Gene3D" id="1.10.10.1070">
    <property type="entry name" value="Zinc finger, BED domain-containing"/>
    <property type="match status" value="1"/>
</dbReference>
<dbReference type="GO" id="GO:0008270">
    <property type="term" value="F:zinc ion binding"/>
    <property type="evidence" value="ECO:0007669"/>
    <property type="project" value="UniProtKB-KW"/>
</dbReference>
<dbReference type="SUPFAM" id="SSF63829">
    <property type="entry name" value="Calcium-dependent phosphotriesterase"/>
    <property type="match status" value="1"/>
</dbReference>
<dbReference type="Pfam" id="PF10683">
    <property type="entry name" value="DBD_Tnp_Hermes"/>
    <property type="match status" value="1"/>
</dbReference>
<evidence type="ECO:0000259" key="6">
    <source>
        <dbReference type="Pfam" id="PF05699"/>
    </source>
</evidence>
<proteinExistence type="predicted"/>
<dbReference type="InterPro" id="IPR052035">
    <property type="entry name" value="ZnF_BED_domain_contain"/>
</dbReference>
<evidence type="ECO:0000313" key="9">
    <source>
        <dbReference type="Proteomes" id="UP000663860"/>
    </source>
</evidence>
<dbReference type="InterPro" id="IPR011042">
    <property type="entry name" value="6-blade_b-propeller_TolB-like"/>
</dbReference>
<keyword evidence="2" id="KW-0479">Metal-binding</keyword>
<accession>A0A815AZ77</accession>
<dbReference type="EMBL" id="CAJNOE010000543">
    <property type="protein sequence ID" value="CAF1264003.1"/>
    <property type="molecule type" value="Genomic_DNA"/>
</dbReference>
<dbReference type="PANTHER" id="PTHR46481">
    <property type="entry name" value="ZINC FINGER BED DOMAIN-CONTAINING PROTEIN 4"/>
    <property type="match status" value="1"/>
</dbReference>
<protein>
    <recommendedName>
        <fullName evidence="10">Transposase</fullName>
    </recommendedName>
</protein>
<dbReference type="AlphaFoldDB" id="A0A815AZ77"/>
<comment type="caution">
    <text evidence="8">The sequence shown here is derived from an EMBL/GenBank/DDBJ whole genome shotgun (WGS) entry which is preliminary data.</text>
</comment>
<dbReference type="SUPFAM" id="SSF53098">
    <property type="entry name" value="Ribonuclease H-like"/>
    <property type="match status" value="1"/>
</dbReference>
<dbReference type="GO" id="GO:0005634">
    <property type="term" value="C:nucleus"/>
    <property type="evidence" value="ECO:0007669"/>
    <property type="project" value="UniProtKB-SubCell"/>
</dbReference>
<evidence type="ECO:0000313" key="8">
    <source>
        <dbReference type="EMBL" id="CAF1264003.1"/>
    </source>
</evidence>
<dbReference type="Gene3D" id="2.120.10.30">
    <property type="entry name" value="TolB, C-terminal domain"/>
    <property type="match status" value="1"/>
</dbReference>
<evidence type="ECO:0000256" key="1">
    <source>
        <dbReference type="ARBA" id="ARBA00004123"/>
    </source>
</evidence>
<keyword evidence="5" id="KW-0539">Nucleus</keyword>
<gene>
    <name evidence="8" type="ORF">IZO911_LOCUS32046</name>
</gene>
<keyword evidence="3" id="KW-0863">Zinc-finger</keyword>
<evidence type="ECO:0000256" key="2">
    <source>
        <dbReference type="ARBA" id="ARBA00022723"/>
    </source>
</evidence>
<dbReference type="InterPro" id="IPR018473">
    <property type="entry name" value="Hermes_transposase_DNA-db"/>
</dbReference>
<reference evidence="8" key="1">
    <citation type="submission" date="2021-02" db="EMBL/GenBank/DDBJ databases">
        <authorList>
            <person name="Nowell W R."/>
        </authorList>
    </citation>
    <scope>NUCLEOTIDE SEQUENCE</scope>
</reference>